<reference evidence="1 2" key="1">
    <citation type="submission" date="2018-03" db="EMBL/GenBank/DDBJ databases">
        <title>Genomic Encyclopedia of Archaeal and Bacterial Type Strains, Phase II (KMG-II): from individual species to whole genera.</title>
        <authorList>
            <person name="Goeker M."/>
        </authorList>
    </citation>
    <scope>NUCLEOTIDE SEQUENCE [LARGE SCALE GENOMIC DNA]</scope>
    <source>
        <strain evidence="1 2">DSM 45312</strain>
    </source>
</reference>
<organism evidence="1 2">
    <name type="scientific">Murinocardiopsis flavida</name>
    <dbReference type="NCBI Taxonomy" id="645275"/>
    <lineage>
        <taxon>Bacteria</taxon>
        <taxon>Bacillati</taxon>
        <taxon>Actinomycetota</taxon>
        <taxon>Actinomycetes</taxon>
        <taxon>Streptosporangiales</taxon>
        <taxon>Nocardiopsidaceae</taxon>
        <taxon>Murinocardiopsis</taxon>
    </lineage>
</organism>
<dbReference type="Proteomes" id="UP000240542">
    <property type="component" value="Unassembled WGS sequence"/>
</dbReference>
<proteinExistence type="predicted"/>
<evidence type="ECO:0000313" key="1">
    <source>
        <dbReference type="EMBL" id="PSL00658.1"/>
    </source>
</evidence>
<protein>
    <submittedName>
        <fullName evidence="1">Uncharacterized protein DUF4291</fullName>
    </submittedName>
</protein>
<gene>
    <name evidence="1" type="ORF">CLV63_101132</name>
</gene>
<keyword evidence="2" id="KW-1185">Reference proteome</keyword>
<name>A0A2P8DTW2_9ACTN</name>
<dbReference type="PANTHER" id="PTHR38567:SF1">
    <property type="entry name" value="DUF4291 DOMAIN-CONTAINING PROTEIN"/>
    <property type="match status" value="1"/>
</dbReference>
<dbReference type="Pfam" id="PF14124">
    <property type="entry name" value="DUF4291"/>
    <property type="match status" value="1"/>
</dbReference>
<dbReference type="AlphaFoldDB" id="A0A2P8DTW2"/>
<accession>A0A2P8DTW2</accession>
<dbReference type="OrthoDB" id="65842at2"/>
<dbReference type="InterPro" id="IPR025633">
    <property type="entry name" value="DUF4291"/>
</dbReference>
<dbReference type="RefSeq" id="WP_106580856.1">
    <property type="nucleotide sequence ID" value="NZ_PYGA01000001.1"/>
</dbReference>
<dbReference type="EMBL" id="PYGA01000001">
    <property type="protein sequence ID" value="PSL00658.1"/>
    <property type="molecule type" value="Genomic_DNA"/>
</dbReference>
<comment type="caution">
    <text evidence="1">The sequence shown here is derived from an EMBL/GenBank/DDBJ whole genome shotgun (WGS) entry which is preliminary data.</text>
</comment>
<evidence type="ECO:0000313" key="2">
    <source>
        <dbReference type="Proteomes" id="UP000240542"/>
    </source>
</evidence>
<sequence length="207" mass="22813">MTRAAADPSPGRRAREVYACYDDATITVYQAYPPEIADPAVEAGTFVAPFSMGRMTWIKPSFNWMMYRSGHATKEGQTRVLAIRIRRAGFTRALLESCPSHHDRSLHATIDEWRAALRAAPVRVQWDPERDPRGDPLEHRSIQIGLSGPAVHAYVGEWITGITDITPDVRRVRAAVRGGDLAAAAALAPRERRFPLDADAAARVGAD</sequence>
<dbReference type="PANTHER" id="PTHR38567">
    <property type="entry name" value="DUF4291 DOMAIN-CONTAINING PROTEIN"/>
    <property type="match status" value="1"/>
</dbReference>